<feature type="signal peptide" evidence="6">
    <location>
        <begin position="1"/>
        <end position="20"/>
    </location>
</feature>
<dbReference type="FunFam" id="3.90.76.10:FF:000001">
    <property type="entry name" value="Oligopeptide ABC transporter substrate-binding protein"/>
    <property type="match status" value="1"/>
</dbReference>
<dbReference type="GO" id="GO:0015833">
    <property type="term" value="P:peptide transport"/>
    <property type="evidence" value="ECO:0007669"/>
    <property type="project" value="UniProtKB-KW"/>
</dbReference>
<dbReference type="Gene3D" id="3.10.105.10">
    <property type="entry name" value="Dipeptide-binding Protein, Domain 3"/>
    <property type="match status" value="1"/>
</dbReference>
<dbReference type="GO" id="GO:1904680">
    <property type="term" value="F:peptide transmembrane transporter activity"/>
    <property type="evidence" value="ECO:0007669"/>
    <property type="project" value="TreeGrafter"/>
</dbReference>
<dbReference type="GO" id="GO:0030288">
    <property type="term" value="C:outer membrane-bounded periplasmic space"/>
    <property type="evidence" value="ECO:0007669"/>
    <property type="project" value="UniProtKB-ARBA"/>
</dbReference>
<dbReference type="Pfam" id="PF00496">
    <property type="entry name" value="SBP_bac_5"/>
    <property type="match status" value="1"/>
</dbReference>
<evidence type="ECO:0000256" key="4">
    <source>
        <dbReference type="ARBA" id="ARBA00022729"/>
    </source>
</evidence>
<keyword evidence="8" id="KW-0614">Plasmid</keyword>
<dbReference type="GO" id="GO:0043190">
    <property type="term" value="C:ATP-binding cassette (ABC) transporter complex"/>
    <property type="evidence" value="ECO:0007669"/>
    <property type="project" value="InterPro"/>
</dbReference>
<keyword evidence="3" id="KW-0813">Transport</keyword>
<comment type="similarity">
    <text evidence="2">Belongs to the bacterial solute-binding protein 5 family.</text>
</comment>
<dbReference type="PANTHER" id="PTHR30290:SF10">
    <property type="entry name" value="PERIPLASMIC OLIGOPEPTIDE-BINDING PROTEIN-RELATED"/>
    <property type="match status" value="1"/>
</dbReference>
<keyword evidence="4 6" id="KW-0732">Signal</keyword>
<dbReference type="InterPro" id="IPR000914">
    <property type="entry name" value="SBP_5_dom"/>
</dbReference>
<keyword evidence="5" id="KW-0653">Protein transport</keyword>
<geneLocation type="plasmid" evidence="8">
    <name>pPD1</name>
</geneLocation>
<organism evidence="8">
    <name type="scientific">Enterococcus faecalis</name>
    <name type="common">Streptococcus faecalis</name>
    <dbReference type="NCBI Taxonomy" id="1351"/>
    <lineage>
        <taxon>Bacteria</taxon>
        <taxon>Bacillati</taxon>
        <taxon>Bacillota</taxon>
        <taxon>Bacilli</taxon>
        <taxon>Lactobacillales</taxon>
        <taxon>Enterococcaceae</taxon>
        <taxon>Enterococcus</taxon>
    </lineage>
</organism>
<dbReference type="InterPro" id="IPR039424">
    <property type="entry name" value="SBP_5"/>
</dbReference>
<reference evidence="8" key="1">
    <citation type="journal article" date="1995" name="J. Bacteriol.">
        <title>Cloning and characterization of a region of Enterococcus faecalis plasmid pPD1 encoding pheromone inhibitor (ipd), pheromone sensitivity (traC), and pheromone shutdown (traB) genes.</title>
        <authorList>
            <person name="Nakayama J."/>
            <person name="Yoshida K."/>
            <person name="Kobayashi H."/>
            <person name="Isogai A."/>
            <person name="Clewell D."/>
            <person name="Suzuki A."/>
        </authorList>
    </citation>
    <scope>NUCLEOTIDE SEQUENCE</scope>
    <source>
        <plasmid evidence="8">pPD1</plasmid>
    </source>
</reference>
<proteinExistence type="inferred from homology"/>
<evidence type="ECO:0000259" key="7">
    <source>
        <dbReference type="Pfam" id="PF00496"/>
    </source>
</evidence>
<evidence type="ECO:0000256" key="1">
    <source>
        <dbReference type="ARBA" id="ARBA00004193"/>
    </source>
</evidence>
<dbReference type="Gene3D" id="3.90.76.10">
    <property type="entry name" value="Dipeptide-binding Protein, Domain 1"/>
    <property type="match status" value="1"/>
</dbReference>
<dbReference type="InterPro" id="IPR030678">
    <property type="entry name" value="Peptide/Ni-bd"/>
</dbReference>
<evidence type="ECO:0000313" key="8">
    <source>
        <dbReference type="EMBL" id="BAA06007.1"/>
    </source>
</evidence>
<dbReference type="PIRSF" id="PIRSF002741">
    <property type="entry name" value="MppA"/>
    <property type="match status" value="1"/>
</dbReference>
<gene>
    <name evidence="8" type="primary">traC</name>
</gene>
<keyword evidence="5" id="KW-0571">Peptide transport</keyword>
<dbReference type="SUPFAM" id="SSF53850">
    <property type="entry name" value="Periplasmic binding protein-like II"/>
    <property type="match status" value="1"/>
</dbReference>
<evidence type="ECO:0000256" key="6">
    <source>
        <dbReference type="SAM" id="SignalP"/>
    </source>
</evidence>
<sequence>MKKYKKFCFLGIGLLPLVLASCGINTATKDSQDVTEKKVEQVATLTAGTPVQSLDPATAVDQTSITLLANVMEGLYRLDQKNQPQPAIAAGQPKVSNNGKTYTIVIRDGAKWSDGTQITASDFVAAWQRVVDPKTASPNVELFSAIKNAKEIASGKQVKDTLAVKSIGEKTLEIELVEPTPYFTDLLSLTAYYPVQQKAIKEYGKDYGTSKKAIVTNGAFNLTILEGVGTSDKWTISKNKEYWDKKDVSMDKINFQVVKEINTGINLYNDGQLDDAPLAGEYAKQYKKDKEYSTTLMANTMFLEMNQTGENKLLKNKNVRKAISYPIDRDSLVEKLLDNGSIPSVGVVPEKMAYNPKTKKDFANEKLVEYNKKQARTYWETVKSKDSVSEKLELDIFVGDGEFEKKAGEFLQGQLEENLEGLKVNITPVPANVFMERLTKKDFAISLSGWQADYADPISFLANFETNSPLNHGGYSNKNYDELIKDTSSKRWQELKKAEKIVIDDAGVIPVFQVGIARLQKNTIRNLVIHPVGARYDYKKMMVQN</sequence>
<protein>
    <submittedName>
        <fullName evidence="8">TraC</fullName>
    </submittedName>
</protein>
<dbReference type="Gene3D" id="3.40.190.10">
    <property type="entry name" value="Periplasmic binding protein-like II"/>
    <property type="match status" value="1"/>
</dbReference>
<dbReference type="PROSITE" id="PS51257">
    <property type="entry name" value="PROKAR_LIPOPROTEIN"/>
    <property type="match status" value="1"/>
</dbReference>
<comment type="subcellular location">
    <subcellularLocation>
        <location evidence="1">Cell membrane</location>
        <topology evidence="1">Lipid-anchor</topology>
    </subcellularLocation>
</comment>
<dbReference type="InterPro" id="IPR023765">
    <property type="entry name" value="SBP_5_CS"/>
</dbReference>
<evidence type="ECO:0000256" key="3">
    <source>
        <dbReference type="ARBA" id="ARBA00022448"/>
    </source>
</evidence>
<dbReference type="PANTHER" id="PTHR30290">
    <property type="entry name" value="PERIPLASMIC BINDING COMPONENT OF ABC TRANSPORTER"/>
    <property type="match status" value="1"/>
</dbReference>
<dbReference type="AlphaFoldDB" id="Q52188"/>
<dbReference type="PROSITE" id="PS01040">
    <property type="entry name" value="SBP_BACTERIAL_5"/>
    <property type="match status" value="1"/>
</dbReference>
<feature type="domain" description="Solute-binding protein family 5" evidence="7">
    <location>
        <begin position="83"/>
        <end position="468"/>
    </location>
</feature>
<accession>Q52188</accession>
<dbReference type="EMBL" id="D28859">
    <property type="protein sequence ID" value="BAA06007.1"/>
    <property type="molecule type" value="Genomic_DNA"/>
</dbReference>
<feature type="chain" id="PRO_5039118969" evidence="6">
    <location>
        <begin position="21"/>
        <end position="545"/>
    </location>
</feature>
<evidence type="ECO:0000256" key="5">
    <source>
        <dbReference type="ARBA" id="ARBA00022856"/>
    </source>
</evidence>
<name>Q52188_ENTFL</name>
<dbReference type="CDD" id="cd08504">
    <property type="entry name" value="PBP2_OppA"/>
    <property type="match status" value="1"/>
</dbReference>
<dbReference type="FunFam" id="3.10.105.10:FF:000001">
    <property type="entry name" value="Oligopeptide ABC transporter, oligopeptide-binding protein"/>
    <property type="match status" value="1"/>
</dbReference>
<evidence type="ECO:0000256" key="2">
    <source>
        <dbReference type="ARBA" id="ARBA00005695"/>
    </source>
</evidence>